<dbReference type="SUPFAM" id="SSF53756">
    <property type="entry name" value="UDP-Glycosyltransferase/glycogen phosphorylase"/>
    <property type="match status" value="1"/>
</dbReference>
<dbReference type="EMBL" id="DUIH01000022">
    <property type="protein sequence ID" value="HIH70351.1"/>
    <property type="molecule type" value="Genomic_DNA"/>
</dbReference>
<dbReference type="Proteomes" id="UP000600363">
    <property type="component" value="Unassembled WGS sequence"/>
</dbReference>
<reference evidence="1" key="1">
    <citation type="journal article" date="2020" name="bioRxiv">
        <title>A rank-normalized archaeal taxonomy based on genome phylogeny resolves widespread incomplete and uneven classifications.</title>
        <authorList>
            <person name="Rinke C."/>
            <person name="Chuvochina M."/>
            <person name="Mussig A.J."/>
            <person name="Chaumeil P.-A."/>
            <person name="Waite D.W."/>
            <person name="Whitman W.B."/>
            <person name="Parks D.H."/>
            <person name="Hugenholtz P."/>
        </authorList>
    </citation>
    <scope>NUCLEOTIDE SEQUENCE</scope>
    <source>
        <strain evidence="1">UBA12518</strain>
    </source>
</reference>
<gene>
    <name evidence="1" type="ORF">HA299_07090</name>
</gene>
<name>A0A832VNI9_9EURY</name>
<organism evidence="1 2">
    <name type="scientific">Methermicoccus shengliensis</name>
    <dbReference type="NCBI Taxonomy" id="660064"/>
    <lineage>
        <taxon>Archaea</taxon>
        <taxon>Methanobacteriati</taxon>
        <taxon>Methanobacteriota</taxon>
        <taxon>Stenosarchaea group</taxon>
        <taxon>Methanomicrobia</taxon>
        <taxon>Methanosarcinales</taxon>
        <taxon>Methermicoccaceae</taxon>
        <taxon>Methermicoccus</taxon>
    </lineage>
</organism>
<evidence type="ECO:0000313" key="1">
    <source>
        <dbReference type="EMBL" id="HIH70351.1"/>
    </source>
</evidence>
<feature type="non-terminal residue" evidence="1">
    <location>
        <position position="59"/>
    </location>
</feature>
<dbReference type="AlphaFoldDB" id="A0A832VNI9"/>
<evidence type="ECO:0000313" key="2">
    <source>
        <dbReference type="Proteomes" id="UP000600363"/>
    </source>
</evidence>
<sequence>MRILVAMDTCPPLTDGVLTYVREVLERLATRHEVVVALPALPHTRPRTQEGLEHITEHI</sequence>
<dbReference type="Gene3D" id="3.40.50.2000">
    <property type="entry name" value="Glycogen Phosphorylase B"/>
    <property type="match status" value="1"/>
</dbReference>
<accession>A0A832VNI9</accession>
<comment type="caution">
    <text evidence="1">The sequence shown here is derived from an EMBL/GenBank/DDBJ whole genome shotgun (WGS) entry which is preliminary data.</text>
</comment>
<protein>
    <submittedName>
        <fullName evidence="1">Uncharacterized protein</fullName>
    </submittedName>
</protein>
<proteinExistence type="predicted"/>